<sequence length="165" mass="17793">MEPIVTLDVRPILARGAEPLAEILAAVDALSRGQTLRLIAPFRPVPLFRVMARRGYDHHETRLPDKGWQIDFAPAAHRLGQGSALDAFGWPEPTALLDLTAQSSDEAAERLRQALGRIPPGDVVFALLAAEPADLLAELGAQGHKWAGNPAADGSGFRLLLRRAD</sequence>
<gene>
    <name evidence="2" type="ORF">A6J80_19860</name>
</gene>
<dbReference type="InterPro" id="IPR018720">
    <property type="entry name" value="DUF2249"/>
</dbReference>
<dbReference type="RefSeq" id="WP_080622683.1">
    <property type="nucleotide sequence ID" value="NZ_CAWMZI010000001.1"/>
</dbReference>
<proteinExistence type="predicted"/>
<keyword evidence="3" id="KW-1185">Reference proteome</keyword>
<dbReference type="Pfam" id="PF10006">
    <property type="entry name" value="DUF2249"/>
    <property type="match status" value="1"/>
</dbReference>
<evidence type="ECO:0000259" key="1">
    <source>
        <dbReference type="Pfam" id="PF10006"/>
    </source>
</evidence>
<dbReference type="AlphaFoldDB" id="A0A1V0GWX5"/>
<feature type="domain" description="DUF2249" evidence="1">
    <location>
        <begin position="6"/>
        <end position="73"/>
    </location>
</feature>
<dbReference type="STRING" id="147645.A6J80_19860"/>
<protein>
    <submittedName>
        <fullName evidence="2">DUF2249 domain-containing protein</fullName>
    </submittedName>
</protein>
<name>A0A1V0GWX5_9RHOB</name>
<dbReference type="eggNOG" id="COG0425">
    <property type="taxonomic scope" value="Bacteria"/>
</dbReference>
<dbReference type="Proteomes" id="UP000191257">
    <property type="component" value="Chromosome"/>
</dbReference>
<dbReference type="EMBL" id="CP020442">
    <property type="protein sequence ID" value="ARC38318.1"/>
    <property type="molecule type" value="Genomic_DNA"/>
</dbReference>
<accession>A0A1V0GWX5</accession>
<organism evidence="2 3">
    <name type="scientific">Paracoccus yeei</name>
    <dbReference type="NCBI Taxonomy" id="147645"/>
    <lineage>
        <taxon>Bacteria</taxon>
        <taxon>Pseudomonadati</taxon>
        <taxon>Pseudomonadota</taxon>
        <taxon>Alphaproteobacteria</taxon>
        <taxon>Rhodobacterales</taxon>
        <taxon>Paracoccaceae</taxon>
        <taxon>Paracoccus</taxon>
    </lineage>
</organism>
<dbReference type="KEGG" id="pye:A6J80_19860"/>
<evidence type="ECO:0000313" key="3">
    <source>
        <dbReference type="Proteomes" id="UP000191257"/>
    </source>
</evidence>
<reference evidence="2" key="1">
    <citation type="submission" date="2017-12" db="EMBL/GenBank/DDBJ databases">
        <title>FDA dAtabase for Regulatory Grade micrObial Sequences (FDA-ARGOS): Supporting development and validation of Infectious Disease Dx tests.</title>
        <authorList>
            <person name="Campos J."/>
            <person name="Goldberg B."/>
            <person name="Tallon L."/>
            <person name="Sadzewicz L."/>
            <person name="Sengamalay N."/>
            <person name="Ott S."/>
            <person name="Godinez A."/>
            <person name="Nagaraj S."/>
            <person name="Vyas G."/>
            <person name="Aluvathingal J."/>
            <person name="Nadendla S."/>
            <person name="Geyer C."/>
            <person name="Nandy P."/>
            <person name="Hobson J."/>
            <person name="Sichtig H."/>
        </authorList>
    </citation>
    <scope>NUCLEOTIDE SEQUENCE</scope>
    <source>
        <strain evidence="2">FDAARGOS_252</strain>
    </source>
</reference>
<evidence type="ECO:0000313" key="2">
    <source>
        <dbReference type="EMBL" id="ARC38318.1"/>
    </source>
</evidence>